<feature type="transmembrane region" description="Helical" evidence="7">
    <location>
        <begin position="137"/>
        <end position="158"/>
    </location>
</feature>
<evidence type="ECO:0000256" key="3">
    <source>
        <dbReference type="ARBA" id="ARBA00022475"/>
    </source>
</evidence>
<evidence type="ECO:0000256" key="5">
    <source>
        <dbReference type="ARBA" id="ARBA00022989"/>
    </source>
</evidence>
<feature type="transmembrane region" description="Helical" evidence="7">
    <location>
        <begin position="170"/>
        <end position="187"/>
    </location>
</feature>
<evidence type="ECO:0000256" key="2">
    <source>
        <dbReference type="ARBA" id="ARBA00004936"/>
    </source>
</evidence>
<reference evidence="10" key="1">
    <citation type="submission" date="2016-11" db="EMBL/GenBank/DDBJ databases">
        <authorList>
            <person name="Papadimitriou K."/>
        </authorList>
    </citation>
    <scope>NUCLEOTIDE SEQUENCE [LARGE SCALE GENOMIC DNA]</scope>
    <source>
        <strain evidence="10">ACA-DC 1533</strain>
    </source>
</reference>
<name>A0A1K1KR12_9LACO</name>
<dbReference type="InterPro" id="IPR000917">
    <property type="entry name" value="Sulfatase_N"/>
</dbReference>
<dbReference type="GO" id="GO:0016740">
    <property type="term" value="F:transferase activity"/>
    <property type="evidence" value="ECO:0007669"/>
    <property type="project" value="UniProtKB-KW"/>
</dbReference>
<evidence type="ECO:0000313" key="10">
    <source>
        <dbReference type="Proteomes" id="UP000190935"/>
    </source>
</evidence>
<evidence type="ECO:0000256" key="6">
    <source>
        <dbReference type="ARBA" id="ARBA00023136"/>
    </source>
</evidence>
<dbReference type="EMBL" id="LT630287">
    <property type="protein sequence ID" value="SFV41359.1"/>
    <property type="molecule type" value="Genomic_DNA"/>
</dbReference>
<keyword evidence="5 7" id="KW-1133">Transmembrane helix</keyword>
<dbReference type="CDD" id="cd16015">
    <property type="entry name" value="LTA_synthase"/>
    <property type="match status" value="1"/>
</dbReference>
<gene>
    <name evidence="9" type="ORF">LAC1533_1936</name>
</gene>
<accession>A0A1K1KR12</accession>
<dbReference type="AlphaFoldDB" id="A0A1K1KR12"/>
<evidence type="ECO:0000313" key="9">
    <source>
        <dbReference type="EMBL" id="SFV41359.1"/>
    </source>
</evidence>
<evidence type="ECO:0000256" key="1">
    <source>
        <dbReference type="ARBA" id="ARBA00004651"/>
    </source>
</evidence>
<dbReference type="PANTHER" id="PTHR47371:SF3">
    <property type="entry name" value="PHOSPHOGLYCEROL TRANSFERASE I"/>
    <property type="match status" value="1"/>
</dbReference>
<evidence type="ECO:0000256" key="7">
    <source>
        <dbReference type="SAM" id="Phobius"/>
    </source>
</evidence>
<protein>
    <submittedName>
        <fullName evidence="9">Phosphoglycerol transferase and related proteins, alkaline phosphatase superfamily</fullName>
    </submittedName>
</protein>
<dbReference type="Gene3D" id="3.40.720.10">
    <property type="entry name" value="Alkaline Phosphatase, subunit A"/>
    <property type="match status" value="1"/>
</dbReference>
<sequence>MEKKQYLSFFRNIDWKIKGKNTLTILRCISLMLLETMVIVAITQMLQIGNVDKGLIWVIMHKKIFAVTSLSLTVLGVSLCALIGRFWTSNTILLTFEIVFAFTNQQKLAARSETLLPSDLIFIKEPDEMLKMADQSMLLKIILGIIMLIVLTVLLEKFFPIKWQNLKRFWVIRIVIIGVTILGFSNFNKINTAGSAMNDLSNWMGNKIYFWDARAAGNDNGPWLTFVNFLGSKTMEKPAGYSKQNMQKIAKKYTRKAEQINKTRKNKDINKQTLIYVLSESYSDPKRVPNMKVNQNPVPEIDEIRKNNTSGLMLSSGYGGGTANIEYGVETSWDLQLFDPSMTTPFTQVVMKSNYNSSVVDLFKRKNAIHPFLGTFYQRREVYKRFGFQTFRTTDGKDKNEKLKYQKKIQKSDLVGDNDAYKNVLWQLNKERRGQFINLATMQNHLPFTDKYNEYPFEAFGQAVANPELKEQVKHYMQGIALTSKYTKDFLDQLDQYQRPITVVWYGDHLPGIYDGDNMNDYYVPLHETDYFIYSNKYARNHGDSIGKQTDHVQVVSPNSFTALALKQMNQKVSPFYAMMTQVTEQLPAQSRGNNDTSDGLLVDKQNKVLKEKNLTKKQKELLNDYRLVQYDNTTGKHYLKNMHFMK</sequence>
<keyword evidence="6 7" id="KW-0472">Membrane</keyword>
<organism evidence="9 10">
    <name type="scientific">Ligilactobacillus acidipiscis</name>
    <dbReference type="NCBI Taxonomy" id="89059"/>
    <lineage>
        <taxon>Bacteria</taxon>
        <taxon>Bacillati</taxon>
        <taxon>Bacillota</taxon>
        <taxon>Bacilli</taxon>
        <taxon>Lactobacillales</taxon>
        <taxon>Lactobacillaceae</taxon>
        <taxon>Ligilactobacillus</taxon>
    </lineage>
</organism>
<comment type="subcellular location">
    <subcellularLocation>
        <location evidence="1">Cell membrane</location>
        <topology evidence="1">Multi-pass membrane protein</topology>
    </subcellularLocation>
</comment>
<dbReference type="GO" id="GO:0005886">
    <property type="term" value="C:plasma membrane"/>
    <property type="evidence" value="ECO:0007669"/>
    <property type="project" value="UniProtKB-SubCell"/>
</dbReference>
<evidence type="ECO:0000256" key="4">
    <source>
        <dbReference type="ARBA" id="ARBA00022692"/>
    </source>
</evidence>
<dbReference type="KEGG" id="laca:LAC1533_1936"/>
<feature type="transmembrane region" description="Helical" evidence="7">
    <location>
        <begin position="24"/>
        <end position="43"/>
    </location>
</feature>
<keyword evidence="9" id="KW-0808">Transferase</keyword>
<keyword evidence="3" id="KW-1003">Cell membrane</keyword>
<dbReference type="PANTHER" id="PTHR47371">
    <property type="entry name" value="LIPOTEICHOIC ACID SYNTHASE"/>
    <property type="match status" value="1"/>
</dbReference>
<feature type="transmembrane region" description="Helical" evidence="7">
    <location>
        <begin position="64"/>
        <end position="87"/>
    </location>
</feature>
<dbReference type="Proteomes" id="UP000190935">
    <property type="component" value="Chromosome I"/>
</dbReference>
<dbReference type="InterPro" id="IPR017850">
    <property type="entry name" value="Alkaline_phosphatase_core_sf"/>
</dbReference>
<feature type="domain" description="Sulfatase N-terminal" evidence="8">
    <location>
        <begin position="272"/>
        <end position="563"/>
    </location>
</feature>
<proteinExistence type="predicted"/>
<comment type="pathway">
    <text evidence="2">Cell wall biogenesis; lipoteichoic acid biosynthesis.</text>
</comment>
<evidence type="ECO:0000259" key="8">
    <source>
        <dbReference type="Pfam" id="PF00884"/>
    </source>
</evidence>
<dbReference type="InterPro" id="IPR050448">
    <property type="entry name" value="OpgB/LTA_synthase_biosynth"/>
</dbReference>
<keyword evidence="4 7" id="KW-0812">Transmembrane</keyword>
<dbReference type="Pfam" id="PF00884">
    <property type="entry name" value="Sulfatase"/>
    <property type="match status" value="1"/>
</dbReference>